<organism evidence="2 3">
    <name type="scientific">Popillia japonica</name>
    <name type="common">Japanese beetle</name>
    <dbReference type="NCBI Taxonomy" id="7064"/>
    <lineage>
        <taxon>Eukaryota</taxon>
        <taxon>Metazoa</taxon>
        <taxon>Ecdysozoa</taxon>
        <taxon>Arthropoda</taxon>
        <taxon>Hexapoda</taxon>
        <taxon>Insecta</taxon>
        <taxon>Pterygota</taxon>
        <taxon>Neoptera</taxon>
        <taxon>Endopterygota</taxon>
        <taxon>Coleoptera</taxon>
        <taxon>Polyphaga</taxon>
        <taxon>Scarabaeiformia</taxon>
        <taxon>Scarabaeidae</taxon>
        <taxon>Rutelinae</taxon>
        <taxon>Popillia</taxon>
    </lineage>
</organism>
<reference evidence="2 3" key="1">
    <citation type="journal article" date="2024" name="BMC Genomics">
        <title>De novo assembly and annotation of Popillia japonica's genome with initial clues to its potential as an invasive pest.</title>
        <authorList>
            <person name="Cucini C."/>
            <person name="Boschi S."/>
            <person name="Funari R."/>
            <person name="Cardaioli E."/>
            <person name="Iannotti N."/>
            <person name="Marturano G."/>
            <person name="Paoli F."/>
            <person name="Bruttini M."/>
            <person name="Carapelli A."/>
            <person name="Frati F."/>
            <person name="Nardi F."/>
        </authorList>
    </citation>
    <scope>NUCLEOTIDE SEQUENCE [LARGE SCALE GENOMIC DNA]</scope>
    <source>
        <strain evidence="2">DMR45628</strain>
    </source>
</reference>
<dbReference type="EMBL" id="JASPKY010000881">
    <property type="protein sequence ID" value="KAK9680646.1"/>
    <property type="molecule type" value="Genomic_DNA"/>
</dbReference>
<gene>
    <name evidence="2" type="ORF">QE152_g38991</name>
</gene>
<accession>A0AAW1HV36</accession>
<proteinExistence type="predicted"/>
<keyword evidence="3" id="KW-1185">Reference proteome</keyword>
<feature type="coiled-coil region" evidence="1">
    <location>
        <begin position="76"/>
        <end position="151"/>
    </location>
</feature>
<dbReference type="AlphaFoldDB" id="A0AAW1HV36"/>
<evidence type="ECO:0000313" key="3">
    <source>
        <dbReference type="Proteomes" id="UP001458880"/>
    </source>
</evidence>
<comment type="caution">
    <text evidence="2">The sequence shown here is derived from an EMBL/GenBank/DDBJ whole genome shotgun (WGS) entry which is preliminary data.</text>
</comment>
<evidence type="ECO:0008006" key="4">
    <source>
        <dbReference type="Google" id="ProtNLM"/>
    </source>
</evidence>
<sequence>MTEGRRVTLTQEMLEDSICNLSSYKEIMQERFRKMNYEGKGELDAMEFGRDIGIAIDSMKILLSSFPVSRDTPGIDREYSERRKRLKEAIELIERATAVVEEIKDEEQEALENLPENLQESERADNMQECIDLLEEIQGDLEDKIVELEEV</sequence>
<dbReference type="Proteomes" id="UP001458880">
    <property type="component" value="Unassembled WGS sequence"/>
</dbReference>
<evidence type="ECO:0000256" key="1">
    <source>
        <dbReference type="SAM" id="Coils"/>
    </source>
</evidence>
<name>A0AAW1HV36_POPJA</name>
<keyword evidence="1" id="KW-0175">Coiled coil</keyword>
<protein>
    <recommendedName>
        <fullName evidence="4">EF-hand domain-containing protein</fullName>
    </recommendedName>
</protein>
<evidence type="ECO:0000313" key="2">
    <source>
        <dbReference type="EMBL" id="KAK9680646.1"/>
    </source>
</evidence>